<organism evidence="2 3">
    <name type="scientific">Escallonia herrerae</name>
    <dbReference type="NCBI Taxonomy" id="1293975"/>
    <lineage>
        <taxon>Eukaryota</taxon>
        <taxon>Viridiplantae</taxon>
        <taxon>Streptophyta</taxon>
        <taxon>Embryophyta</taxon>
        <taxon>Tracheophyta</taxon>
        <taxon>Spermatophyta</taxon>
        <taxon>Magnoliopsida</taxon>
        <taxon>eudicotyledons</taxon>
        <taxon>Gunneridae</taxon>
        <taxon>Pentapetalae</taxon>
        <taxon>asterids</taxon>
        <taxon>campanulids</taxon>
        <taxon>Escalloniales</taxon>
        <taxon>Escalloniaceae</taxon>
        <taxon>Escallonia</taxon>
    </lineage>
</organism>
<feature type="compositionally biased region" description="Basic and acidic residues" evidence="1">
    <location>
        <begin position="133"/>
        <end position="142"/>
    </location>
</feature>
<dbReference type="AlphaFoldDB" id="A0AA89AZJ8"/>
<gene>
    <name evidence="2" type="ORF">RJ639_042703</name>
</gene>
<reference evidence="2" key="1">
    <citation type="submission" date="2022-12" db="EMBL/GenBank/DDBJ databases">
        <title>Draft genome assemblies for two species of Escallonia (Escalloniales).</title>
        <authorList>
            <person name="Chanderbali A."/>
            <person name="Dervinis C."/>
            <person name="Anghel I."/>
            <person name="Soltis D."/>
            <person name="Soltis P."/>
            <person name="Zapata F."/>
        </authorList>
    </citation>
    <scope>NUCLEOTIDE SEQUENCE</scope>
    <source>
        <strain evidence="2">UCBG64.0493</strain>
        <tissue evidence="2">Leaf</tissue>
    </source>
</reference>
<proteinExistence type="predicted"/>
<evidence type="ECO:0000313" key="3">
    <source>
        <dbReference type="Proteomes" id="UP001188597"/>
    </source>
</evidence>
<dbReference type="PANTHER" id="PTHR12917:SF18">
    <property type="entry name" value="DNA DAMAGE-INDUCIBLE PROTEIN 1-LIKE"/>
    <property type="match status" value="1"/>
</dbReference>
<sequence>MSDLGLYDGAREARQVDNFFWHLERYFEALDINDEEEKFYPESAEDMAMINLRRLRQKGSIQEYVKEYLALMLEILEMFARLEDFKQRERPRSPRHERAKDGGDGRSKSGLPKTTDDEWSEDEGRHRHHKGEKKHERSRKQGDAITRGRRSMREVASRLTLVTARLMGCLEEDASTVQMVNAFVQKSKEEAAKGKVSKKRRGLLYVTVDVAGKTQEVFVDIGAIHNFMSPRVAEWLGLKPTTDGSWFTAMNAEERPTKGVVKNVDLRIGGWTGKADFKIIDMDKLGVVLGMDFMEKSSATLNPYCEVMAGKEG</sequence>
<name>A0AA89AZJ8_9ASTE</name>
<comment type="caution">
    <text evidence="2">The sequence shown here is derived from an EMBL/GenBank/DDBJ whole genome shotgun (WGS) entry which is preliminary data.</text>
</comment>
<accession>A0AA89AZJ8</accession>
<dbReference type="Gene3D" id="2.40.70.10">
    <property type="entry name" value="Acid Proteases"/>
    <property type="match status" value="1"/>
</dbReference>
<dbReference type="EMBL" id="JAVXUP010000677">
    <property type="protein sequence ID" value="KAK3023114.1"/>
    <property type="molecule type" value="Genomic_DNA"/>
</dbReference>
<dbReference type="Pfam" id="PF13975">
    <property type="entry name" value="gag-asp_proteas"/>
    <property type="match status" value="1"/>
</dbReference>
<evidence type="ECO:0000256" key="1">
    <source>
        <dbReference type="SAM" id="MobiDB-lite"/>
    </source>
</evidence>
<evidence type="ECO:0008006" key="4">
    <source>
        <dbReference type="Google" id="ProtNLM"/>
    </source>
</evidence>
<keyword evidence="3" id="KW-1185">Reference proteome</keyword>
<dbReference type="InterPro" id="IPR021109">
    <property type="entry name" value="Peptidase_aspartic_dom_sf"/>
</dbReference>
<protein>
    <recommendedName>
        <fullName evidence="4">Retrotransposon gag domain-containing protein</fullName>
    </recommendedName>
</protein>
<feature type="region of interest" description="Disordered" evidence="1">
    <location>
        <begin position="87"/>
        <end position="151"/>
    </location>
</feature>
<dbReference type="Proteomes" id="UP001188597">
    <property type="component" value="Unassembled WGS sequence"/>
</dbReference>
<dbReference type="PANTHER" id="PTHR12917">
    <property type="entry name" value="ASPARTYL PROTEASE DDI-RELATED"/>
    <property type="match status" value="1"/>
</dbReference>
<feature type="compositionally biased region" description="Basic and acidic residues" evidence="1">
    <location>
        <begin position="87"/>
        <end position="107"/>
    </location>
</feature>
<evidence type="ECO:0000313" key="2">
    <source>
        <dbReference type="EMBL" id="KAK3023114.1"/>
    </source>
</evidence>
<dbReference type="CDD" id="cd00303">
    <property type="entry name" value="retropepsin_like"/>
    <property type="match status" value="1"/>
</dbReference>
<dbReference type="SUPFAM" id="SSF50630">
    <property type="entry name" value="Acid proteases"/>
    <property type="match status" value="1"/>
</dbReference>